<keyword evidence="2" id="KW-1185">Reference proteome</keyword>
<accession>A0ACC0L2J5</accession>
<proteinExistence type="predicted"/>
<evidence type="ECO:0000313" key="2">
    <source>
        <dbReference type="Proteomes" id="UP001062846"/>
    </source>
</evidence>
<evidence type="ECO:0000313" key="1">
    <source>
        <dbReference type="EMBL" id="KAI8522736.1"/>
    </source>
</evidence>
<protein>
    <submittedName>
        <fullName evidence="1">Uncharacterized protein</fullName>
    </submittedName>
</protein>
<dbReference type="EMBL" id="CM046400">
    <property type="protein sequence ID" value="KAI8522736.1"/>
    <property type="molecule type" value="Genomic_DNA"/>
</dbReference>
<reference evidence="1" key="1">
    <citation type="submission" date="2022-02" db="EMBL/GenBank/DDBJ databases">
        <title>Plant Genome Project.</title>
        <authorList>
            <person name="Zhang R.-G."/>
        </authorList>
    </citation>
    <scope>NUCLEOTIDE SEQUENCE</scope>
    <source>
        <strain evidence="1">AT1</strain>
    </source>
</reference>
<name>A0ACC0L2J5_RHOML</name>
<sequence length="772" mass="86690">MATHIPHSLSPTTLFRIKTHLKKNTFPFSRHTSMILRRLLFHPSLRHFISHNHHHHQLITRARNQSLSWPFLVVSRRPIHSHKVFAMAEQSQKPVSETTHKHTNRLAAEHSPYLLQHAHNPVNWYPWGEEAFKEARSRDIPIFLSIGYSTCHWCHVMEVESFEDEGVAKLLNEWFVSIKVDREERPDVDKVYMTYVQALYGGGGWPLSVFLSPDLKPLMGGTYFPPDDNYGRPGFKTVLRKVKEAWENKRDVLVKSGAFAIEQLSEALSASANSNSLPDGLPQKVLELCAEQLAGSYDSKFGGFGSAPKFPRPVEIQLMLYQSKKLEEAGNLGKAKEDLQMVLYSLQCMARGGVHDHIGGGFHRYSVDECWHVPHFEKMLYDQGQLANVYLDAFSITKDLYYSNVSRDILDYLRRDMIGPSGEIFSAEDADSAEAEGATGKKEGAFYVWTSREVEDTVGEQATLFKEHYYVKPSGNCDLSRMSDPHNEFEGKNVLIERNSTDAMASKFSMPIEKYVDALGTCRRELFSVRSTRPQPHLDDKVIVSWNGLAISAFARASKILKGEPDETKFNFPVAGSDDELFLDRSGGGYFNTPGEDPSVLLRVKEDHDGAEPSGNSVSVINLVRLASMVSGDRSDHYRQTAEHLLAVFEKRLEEMAMAVPLMCCAADMLSVPSRKQVILVGPKSSLEFENMLAAAHSSYDPNKTVIHIDPTNEEELQFWEENNGHITAMARNTFAVGKVVALVCQNFTCSPAVTDPKSLEALLSKKPSSSS</sequence>
<organism evidence="1 2">
    <name type="scientific">Rhododendron molle</name>
    <name type="common">Chinese azalea</name>
    <name type="synonym">Azalea mollis</name>
    <dbReference type="NCBI Taxonomy" id="49168"/>
    <lineage>
        <taxon>Eukaryota</taxon>
        <taxon>Viridiplantae</taxon>
        <taxon>Streptophyta</taxon>
        <taxon>Embryophyta</taxon>
        <taxon>Tracheophyta</taxon>
        <taxon>Spermatophyta</taxon>
        <taxon>Magnoliopsida</taxon>
        <taxon>eudicotyledons</taxon>
        <taxon>Gunneridae</taxon>
        <taxon>Pentapetalae</taxon>
        <taxon>asterids</taxon>
        <taxon>Ericales</taxon>
        <taxon>Ericaceae</taxon>
        <taxon>Ericoideae</taxon>
        <taxon>Rhodoreae</taxon>
        <taxon>Rhododendron</taxon>
    </lineage>
</organism>
<gene>
    <name evidence="1" type="ORF">RHMOL_Rhmol13G0020200</name>
</gene>
<dbReference type="Proteomes" id="UP001062846">
    <property type="component" value="Chromosome 13"/>
</dbReference>
<comment type="caution">
    <text evidence="1">The sequence shown here is derived from an EMBL/GenBank/DDBJ whole genome shotgun (WGS) entry which is preliminary data.</text>
</comment>